<organism evidence="2 3">
    <name type="scientific">Apiosordaria backusii</name>
    <dbReference type="NCBI Taxonomy" id="314023"/>
    <lineage>
        <taxon>Eukaryota</taxon>
        <taxon>Fungi</taxon>
        <taxon>Dikarya</taxon>
        <taxon>Ascomycota</taxon>
        <taxon>Pezizomycotina</taxon>
        <taxon>Sordariomycetes</taxon>
        <taxon>Sordariomycetidae</taxon>
        <taxon>Sordariales</taxon>
        <taxon>Lasiosphaeriaceae</taxon>
        <taxon>Apiosordaria</taxon>
    </lineage>
</organism>
<accession>A0AA40BN38</accession>
<keyword evidence="3" id="KW-1185">Reference proteome</keyword>
<feature type="compositionally biased region" description="Basic and acidic residues" evidence="1">
    <location>
        <begin position="309"/>
        <end position="327"/>
    </location>
</feature>
<protein>
    <recommendedName>
        <fullName evidence="4">Arrestin-like N-terminal domain-containing protein</fullName>
    </recommendedName>
</protein>
<evidence type="ECO:0000313" key="3">
    <source>
        <dbReference type="Proteomes" id="UP001172159"/>
    </source>
</evidence>
<evidence type="ECO:0000313" key="2">
    <source>
        <dbReference type="EMBL" id="KAK0737277.1"/>
    </source>
</evidence>
<feature type="region of interest" description="Disordered" evidence="1">
    <location>
        <begin position="421"/>
        <end position="447"/>
    </location>
</feature>
<dbReference type="EMBL" id="JAUKTV010000005">
    <property type="protein sequence ID" value="KAK0737277.1"/>
    <property type="molecule type" value="Genomic_DNA"/>
</dbReference>
<evidence type="ECO:0008006" key="4">
    <source>
        <dbReference type="Google" id="ProtNLM"/>
    </source>
</evidence>
<sequence length="539" mass="60161">MVNLPWALQPTPVKASPGLSIHIHAPTADRNVFFPGETLTGQIRRQEHIVRPEVWLVLTLHGRSVARIEKQTGSGESQTTHHYNTQYSLFPPRQLTCINGSPIHIPPDDPQGQAWQFQLQIPSHCLSPRLVNETKDGKWWTRNPQSPDRAFIPLDSPQIPLPCSAWSQQGYGSSKQMTWVEYWLEAHLYDASPFNGYVKHVAKSRLPVVVYPMPLAGVQPIQMLRFWSENQVIRSQRLLAGREGDKLSFKEKMLKMVRSSRVPRLGFRVVADLPGGIQLGEMIGLRVGVFRLHELTGGLGDEDDDEKYPEEKKKGKMEQEAERRSAEDGLPQYEQGESSAQGESSTQEQPHGADNDVKIRLTSLKIKIKATTTVSVQGRMLTNYDTTKDTDIAKLELTAPALSLPGGDANGIGIPFISEESLSESRQPAEDAPPAYDSGKGKGKAKDNGKMMDLGALLGIRFNMKGFEICGNRYSVEQYRGGSWGLSKAGDLFPDFMTFNIKRDYSVVVKLGLEVVKEKVEVRFERKVNVLGATGYLRE</sequence>
<feature type="region of interest" description="Disordered" evidence="1">
    <location>
        <begin position="298"/>
        <end position="356"/>
    </location>
</feature>
<proteinExistence type="predicted"/>
<evidence type="ECO:0000256" key="1">
    <source>
        <dbReference type="SAM" id="MobiDB-lite"/>
    </source>
</evidence>
<feature type="compositionally biased region" description="Low complexity" evidence="1">
    <location>
        <begin position="334"/>
        <end position="349"/>
    </location>
</feature>
<gene>
    <name evidence="2" type="ORF">B0T21DRAFT_410733</name>
</gene>
<dbReference type="AlphaFoldDB" id="A0AA40BN38"/>
<comment type="caution">
    <text evidence="2">The sequence shown here is derived from an EMBL/GenBank/DDBJ whole genome shotgun (WGS) entry which is preliminary data.</text>
</comment>
<name>A0AA40BN38_9PEZI</name>
<reference evidence="2" key="1">
    <citation type="submission" date="2023-06" db="EMBL/GenBank/DDBJ databases">
        <title>Genome-scale phylogeny and comparative genomics of the fungal order Sordariales.</title>
        <authorList>
            <consortium name="Lawrence Berkeley National Laboratory"/>
            <person name="Hensen N."/>
            <person name="Bonometti L."/>
            <person name="Westerberg I."/>
            <person name="Brannstrom I.O."/>
            <person name="Guillou S."/>
            <person name="Cros-Aarteil S."/>
            <person name="Calhoun S."/>
            <person name="Haridas S."/>
            <person name="Kuo A."/>
            <person name="Mondo S."/>
            <person name="Pangilinan J."/>
            <person name="Riley R."/>
            <person name="Labutti K."/>
            <person name="Andreopoulos B."/>
            <person name="Lipzen A."/>
            <person name="Chen C."/>
            <person name="Yanf M."/>
            <person name="Daum C."/>
            <person name="Ng V."/>
            <person name="Clum A."/>
            <person name="Steindorff A."/>
            <person name="Ohm R."/>
            <person name="Martin F."/>
            <person name="Silar P."/>
            <person name="Natvig D."/>
            <person name="Lalanne C."/>
            <person name="Gautier V."/>
            <person name="Ament-Velasquez S.L."/>
            <person name="Kruys A."/>
            <person name="Hutchinson M.I."/>
            <person name="Powell A.J."/>
            <person name="Barry K."/>
            <person name="Miller A.N."/>
            <person name="Grigoriev I.V."/>
            <person name="Debuchy R."/>
            <person name="Gladieux P."/>
            <person name="Thoren M.H."/>
            <person name="Johannesson H."/>
        </authorList>
    </citation>
    <scope>NUCLEOTIDE SEQUENCE</scope>
    <source>
        <strain evidence="2">CBS 540.89</strain>
    </source>
</reference>
<dbReference type="Proteomes" id="UP001172159">
    <property type="component" value="Unassembled WGS sequence"/>
</dbReference>